<dbReference type="GO" id="GO:0009055">
    <property type="term" value="F:electron transfer activity"/>
    <property type="evidence" value="ECO:0007669"/>
    <property type="project" value="InterPro"/>
</dbReference>
<dbReference type="RefSeq" id="WP_004819666.1">
    <property type="nucleotide sequence ID" value="NZ_UGTH01000001.1"/>
</dbReference>
<evidence type="ECO:0000313" key="3">
    <source>
        <dbReference type="EMBL" id="SUB75556.1"/>
    </source>
</evidence>
<dbReference type="AlphaFoldDB" id="A0A379DC32"/>
<dbReference type="InterPro" id="IPR012255">
    <property type="entry name" value="ETF_b"/>
</dbReference>
<dbReference type="Pfam" id="PF01012">
    <property type="entry name" value="ETF"/>
    <property type="match status" value="1"/>
</dbReference>
<dbReference type="Proteomes" id="UP000254777">
    <property type="component" value="Unassembled WGS sequence"/>
</dbReference>
<evidence type="ECO:0000313" key="4">
    <source>
        <dbReference type="Proteomes" id="UP000254777"/>
    </source>
</evidence>
<dbReference type="SUPFAM" id="SSF52402">
    <property type="entry name" value="Adenine nucleotide alpha hydrolases-like"/>
    <property type="match status" value="1"/>
</dbReference>
<dbReference type="PANTHER" id="PTHR21294:SF17">
    <property type="entry name" value="PROTEIN FIXA"/>
    <property type="match status" value="1"/>
</dbReference>
<dbReference type="CDD" id="cd01714">
    <property type="entry name" value="ETF_beta"/>
    <property type="match status" value="1"/>
</dbReference>
<dbReference type="PANTHER" id="PTHR21294">
    <property type="entry name" value="ELECTRON TRANSFER FLAVOPROTEIN BETA-SUBUNIT"/>
    <property type="match status" value="1"/>
</dbReference>
<evidence type="ECO:0000256" key="1">
    <source>
        <dbReference type="ARBA" id="ARBA00042002"/>
    </source>
</evidence>
<feature type="domain" description="Electron transfer flavoprotein alpha/beta-subunit N-terminal" evidence="2">
    <location>
        <begin position="23"/>
        <end position="214"/>
    </location>
</feature>
<name>A0A379DC32_9FIRM</name>
<organism evidence="3 4">
    <name type="scientific">Peptoniphilus indolicus</name>
    <dbReference type="NCBI Taxonomy" id="33030"/>
    <lineage>
        <taxon>Bacteria</taxon>
        <taxon>Bacillati</taxon>
        <taxon>Bacillota</taxon>
        <taxon>Tissierellia</taxon>
        <taxon>Tissierellales</taxon>
        <taxon>Peptoniphilaceae</taxon>
        <taxon>Peptoniphilus</taxon>
    </lineage>
</organism>
<dbReference type="InterPro" id="IPR014730">
    <property type="entry name" value="ETF_a/b_N"/>
</dbReference>
<protein>
    <recommendedName>
        <fullName evidence="1">Electron transfer flavoprotein small subunit</fullName>
    </recommendedName>
</protein>
<proteinExistence type="predicted"/>
<accession>A0A379DC32</accession>
<evidence type="ECO:0000259" key="2">
    <source>
        <dbReference type="SMART" id="SM00893"/>
    </source>
</evidence>
<dbReference type="InterPro" id="IPR014729">
    <property type="entry name" value="Rossmann-like_a/b/a_fold"/>
</dbReference>
<reference evidence="3 4" key="1">
    <citation type="submission" date="2018-06" db="EMBL/GenBank/DDBJ databases">
        <authorList>
            <consortium name="Pathogen Informatics"/>
            <person name="Doyle S."/>
        </authorList>
    </citation>
    <scope>NUCLEOTIDE SEQUENCE [LARGE SCALE GENOMIC DNA]</scope>
    <source>
        <strain evidence="3 4">NCTC11088</strain>
    </source>
</reference>
<sequence length="254" mass="28300">MNILVCIKEVPDDSVDVKVESGVPVVDEITPVINAFDTYSLEMAVRLKEKLGGKVTVISIGNEEVKNSLKNCLAVGADEAVLVKYDDYKDLNSRDVATALKEAICKLEIDEKFDLICLGKESTDTQSSSVGIYLSEELDVGVITNVIEMEVNNNLLEAKSQTDFGYRIIETKLPSVVTINKPDYDPRYPTIKSKMAARRKEISEIEIEIIPNDNFTIISNSEPPKRQSGIKIQEEEIEDSVKKAIEIMVQEKVL</sequence>
<gene>
    <name evidence="3" type="primary">etfB_2</name>
    <name evidence="3" type="ORF">NCTC11088_01354</name>
</gene>
<dbReference type="EMBL" id="UGTH01000001">
    <property type="protein sequence ID" value="SUB75556.1"/>
    <property type="molecule type" value="Genomic_DNA"/>
</dbReference>
<dbReference type="PIRSF" id="PIRSF000090">
    <property type="entry name" value="Beta-ETF"/>
    <property type="match status" value="1"/>
</dbReference>
<dbReference type="InterPro" id="IPR033948">
    <property type="entry name" value="ETF_beta_N"/>
</dbReference>
<dbReference type="Gene3D" id="3.40.50.620">
    <property type="entry name" value="HUPs"/>
    <property type="match status" value="1"/>
</dbReference>
<dbReference type="SMART" id="SM00893">
    <property type="entry name" value="ETF"/>
    <property type="match status" value="1"/>
</dbReference>